<reference evidence="2" key="1">
    <citation type="submission" date="2021-02" db="EMBL/GenBank/DDBJ databases">
        <authorList>
            <person name="Dougan E. K."/>
            <person name="Rhodes N."/>
            <person name="Thang M."/>
            <person name="Chan C."/>
        </authorList>
    </citation>
    <scope>NUCLEOTIDE SEQUENCE</scope>
</reference>
<dbReference type="OrthoDB" id="420046at2759"/>
<evidence type="ECO:0000256" key="1">
    <source>
        <dbReference type="SAM" id="MobiDB-lite"/>
    </source>
</evidence>
<keyword evidence="3" id="KW-1185">Reference proteome</keyword>
<dbReference type="Proteomes" id="UP000654075">
    <property type="component" value="Unassembled WGS sequence"/>
</dbReference>
<accession>A0A813HHN4</accession>
<comment type="caution">
    <text evidence="2">The sequence shown here is derived from an EMBL/GenBank/DDBJ whole genome shotgun (WGS) entry which is preliminary data.</text>
</comment>
<dbReference type="AlphaFoldDB" id="A0A813HHN4"/>
<protein>
    <submittedName>
        <fullName evidence="2">Uncharacterized protein</fullName>
    </submittedName>
</protein>
<gene>
    <name evidence="2" type="ORF">PGLA1383_LOCUS53015</name>
</gene>
<organism evidence="2 3">
    <name type="scientific">Polarella glacialis</name>
    <name type="common">Dinoflagellate</name>
    <dbReference type="NCBI Taxonomy" id="89957"/>
    <lineage>
        <taxon>Eukaryota</taxon>
        <taxon>Sar</taxon>
        <taxon>Alveolata</taxon>
        <taxon>Dinophyceae</taxon>
        <taxon>Suessiales</taxon>
        <taxon>Suessiaceae</taxon>
        <taxon>Polarella</taxon>
    </lineage>
</organism>
<name>A0A813HHN4_POLGL</name>
<feature type="compositionally biased region" description="Polar residues" evidence="1">
    <location>
        <begin position="297"/>
        <end position="306"/>
    </location>
</feature>
<sequence length="319" mass="36107">MMKSDATRDLLKDRSGCTSASAQLVVLQRAGWKTLGFDEDLGCAALDKVDGSDPGNQQLLQLRADFVYTAMRTYLQAVVDRRPAELECKKPMPREAFIEFFDACNTKMDMPETIQILAEHMAATNKVPNELIINIQKDMLEDLGFERNHACAMLNRIPQDFPNDQELHQKFETWRAKAQATCMRVLKVHQISGGTLPAGPFSENPELRELETKARAELESMTDDQHGELAMRMQKRVQIFMNLPADGQRSWMAKLSEEDKLEFVKGQCLILDVMKEQWQEQQTQAKADYAKEEQDLLSGSTVSSIKPSKATFAPAQQTM</sequence>
<proteinExistence type="predicted"/>
<feature type="region of interest" description="Disordered" evidence="1">
    <location>
        <begin position="291"/>
        <end position="319"/>
    </location>
</feature>
<dbReference type="EMBL" id="CAJNNV010031745">
    <property type="protein sequence ID" value="CAE8637686.1"/>
    <property type="molecule type" value="Genomic_DNA"/>
</dbReference>
<evidence type="ECO:0000313" key="2">
    <source>
        <dbReference type="EMBL" id="CAE8637686.1"/>
    </source>
</evidence>
<evidence type="ECO:0000313" key="3">
    <source>
        <dbReference type="Proteomes" id="UP000654075"/>
    </source>
</evidence>